<dbReference type="SUPFAM" id="SSF51905">
    <property type="entry name" value="FAD/NAD(P)-binding domain"/>
    <property type="match status" value="1"/>
</dbReference>
<protein>
    <submittedName>
        <fullName evidence="2">Apoptosis-inducing factor</fullName>
    </submittedName>
</protein>
<dbReference type="PANTHER" id="PTHR43735">
    <property type="entry name" value="APOPTOSIS-INDUCING FACTOR 1"/>
    <property type="match status" value="1"/>
</dbReference>
<dbReference type="GO" id="GO:0050660">
    <property type="term" value="F:flavin adenine dinucleotide binding"/>
    <property type="evidence" value="ECO:0007669"/>
    <property type="project" value="TreeGrafter"/>
</dbReference>
<organism evidence="2 3">
    <name type="scientific">Achaetomium macrosporum</name>
    <dbReference type="NCBI Taxonomy" id="79813"/>
    <lineage>
        <taxon>Eukaryota</taxon>
        <taxon>Fungi</taxon>
        <taxon>Dikarya</taxon>
        <taxon>Ascomycota</taxon>
        <taxon>Pezizomycotina</taxon>
        <taxon>Sordariomycetes</taxon>
        <taxon>Sordariomycetidae</taxon>
        <taxon>Sordariales</taxon>
        <taxon>Chaetomiaceae</taxon>
        <taxon>Achaetomium</taxon>
    </lineage>
</organism>
<dbReference type="SUPFAM" id="SSF55729">
    <property type="entry name" value="Acyl-CoA N-acyltransferases (Nat)"/>
    <property type="match status" value="1"/>
</dbReference>
<dbReference type="InterPro" id="IPR000182">
    <property type="entry name" value="GNAT_dom"/>
</dbReference>
<gene>
    <name evidence="2" type="ORF">C8A03DRAFT_47429</name>
</gene>
<dbReference type="InterPro" id="IPR023753">
    <property type="entry name" value="FAD/NAD-binding_dom"/>
</dbReference>
<evidence type="ECO:0000313" key="3">
    <source>
        <dbReference type="Proteomes" id="UP001303760"/>
    </source>
</evidence>
<dbReference type="GO" id="GO:0004174">
    <property type="term" value="F:electron-transferring-flavoprotein dehydrogenase activity"/>
    <property type="evidence" value="ECO:0007669"/>
    <property type="project" value="TreeGrafter"/>
</dbReference>
<dbReference type="Gene3D" id="3.50.50.100">
    <property type="match status" value="1"/>
</dbReference>
<name>A0AAN7C358_9PEZI</name>
<evidence type="ECO:0000313" key="2">
    <source>
        <dbReference type="EMBL" id="KAK4234176.1"/>
    </source>
</evidence>
<reference evidence="2" key="2">
    <citation type="submission" date="2023-05" db="EMBL/GenBank/DDBJ databases">
        <authorList>
            <consortium name="Lawrence Berkeley National Laboratory"/>
            <person name="Steindorff A."/>
            <person name="Hensen N."/>
            <person name="Bonometti L."/>
            <person name="Westerberg I."/>
            <person name="Brannstrom I.O."/>
            <person name="Guillou S."/>
            <person name="Cros-Aarteil S."/>
            <person name="Calhoun S."/>
            <person name="Haridas S."/>
            <person name="Kuo A."/>
            <person name="Mondo S."/>
            <person name="Pangilinan J."/>
            <person name="Riley R."/>
            <person name="Labutti K."/>
            <person name="Andreopoulos B."/>
            <person name="Lipzen A."/>
            <person name="Chen C."/>
            <person name="Yanf M."/>
            <person name="Daum C."/>
            <person name="Ng V."/>
            <person name="Clum A."/>
            <person name="Ohm R."/>
            <person name="Martin F."/>
            <person name="Silar P."/>
            <person name="Natvig D."/>
            <person name="Lalanne C."/>
            <person name="Gautier V."/>
            <person name="Ament-Velasquez S.L."/>
            <person name="Kruys A."/>
            <person name="Hutchinson M.I."/>
            <person name="Powell A.J."/>
            <person name="Barry K."/>
            <person name="Miller A.N."/>
            <person name="Grigoriev I.V."/>
            <person name="Debuchy R."/>
            <person name="Gladieux P."/>
            <person name="Thoren M.H."/>
            <person name="Johannesson H."/>
        </authorList>
    </citation>
    <scope>NUCLEOTIDE SEQUENCE</scope>
    <source>
        <strain evidence="2">CBS 532.94</strain>
    </source>
</reference>
<dbReference type="PRINTS" id="PR00368">
    <property type="entry name" value="FADPNR"/>
</dbReference>
<comment type="caution">
    <text evidence="2">The sequence shown here is derived from an EMBL/GenBank/DDBJ whole genome shotgun (WGS) entry which is preliminary data.</text>
</comment>
<keyword evidence="3" id="KW-1185">Reference proteome</keyword>
<accession>A0AAN7C358</accession>
<feature type="domain" description="N-acetyltransferase" evidence="1">
    <location>
        <begin position="32"/>
        <end position="219"/>
    </location>
</feature>
<dbReference type="InterPro" id="IPR016181">
    <property type="entry name" value="Acyl_CoA_acyltransferase"/>
</dbReference>
<dbReference type="Pfam" id="PF07992">
    <property type="entry name" value="Pyr_redox_2"/>
    <property type="match status" value="1"/>
</dbReference>
<dbReference type="EMBL" id="MU860406">
    <property type="protein sequence ID" value="KAK4234176.1"/>
    <property type="molecule type" value="Genomic_DNA"/>
</dbReference>
<dbReference type="Pfam" id="PF00583">
    <property type="entry name" value="Acetyltransf_1"/>
    <property type="match status" value="1"/>
</dbReference>
<dbReference type="AlphaFoldDB" id="A0AAN7C358"/>
<proteinExistence type="predicted"/>
<dbReference type="PROSITE" id="PS51186">
    <property type="entry name" value="GNAT"/>
    <property type="match status" value="1"/>
</dbReference>
<dbReference type="GO" id="GO:0005737">
    <property type="term" value="C:cytoplasm"/>
    <property type="evidence" value="ECO:0007669"/>
    <property type="project" value="TreeGrafter"/>
</dbReference>
<dbReference type="PANTHER" id="PTHR43735:SF5">
    <property type="entry name" value="FAD_NAD(P)-BINDING DOMAIN-CONTAINING PROTEIN"/>
    <property type="match status" value="1"/>
</dbReference>
<dbReference type="Proteomes" id="UP001303760">
    <property type="component" value="Unassembled WGS sequence"/>
</dbReference>
<dbReference type="PRINTS" id="PR00469">
    <property type="entry name" value="PNDRDTASEII"/>
</dbReference>
<sequence length="649" mass="71259">MGFAVLPALLPDIRKVYDAYFAAFRNDRMGEIMLQILFPSGVDSPEFRAAHAAGTVDWLHKSTTQYTYKCVDMDTGDIVGMGLLDVYMPPGRPDEERKFEGVPWLEGAQRERAEKVLRPLWEAREKLLGGQPYIYVHVIGVLPEHQGKKAGAAMVSFGIDLCDRTGLPLYFEASPTTVGMYEKFGYERLKETIVHKAELLGTEEDVSVPLMVRMPKAAGGMGFYEWKEKGYPSFGKLGAPTGKALSRLPSWGQLVRMSLAKVKNVVVVGAAFAGYFATRFLAGSLPRNGRYRVVVIEPNSHFNFTWVLPRFCVVEGHEHKAFIPYTPAFFAQGPKGMVRWVRDHVTSVQKGHVVLRSGDRIPYEFLIIATGSTVGSEGLPSRVGSEDKEEGVELLKAMQARIKAATRIVVAGGGAAGVELATDAKNHYPDKSVTLVHSRQAVMHRFGSGLQKATLEALQRLHIEVVLGERVDFDSVDGKSVTLSSGRKIDCDCFINCTGQKPASGLVADVAPKAISPSGHIRVKPTLQIDDDSLPNVFVCGDVADTGVPNPNGRLAMRQAEIASDNVVLMARGKEPRYTYKPAWGDGVIKLTLGLDRSITHFWDGKSELLFPAKDRDIAMAVDRAWSAISAKPFHDTGVHDTPAEKRVY</sequence>
<evidence type="ECO:0000259" key="1">
    <source>
        <dbReference type="PROSITE" id="PS51186"/>
    </source>
</evidence>
<dbReference type="GO" id="GO:0016747">
    <property type="term" value="F:acyltransferase activity, transferring groups other than amino-acyl groups"/>
    <property type="evidence" value="ECO:0007669"/>
    <property type="project" value="InterPro"/>
</dbReference>
<reference evidence="2" key="1">
    <citation type="journal article" date="2023" name="Mol. Phylogenet. Evol.">
        <title>Genome-scale phylogeny and comparative genomics of the fungal order Sordariales.</title>
        <authorList>
            <person name="Hensen N."/>
            <person name="Bonometti L."/>
            <person name="Westerberg I."/>
            <person name="Brannstrom I.O."/>
            <person name="Guillou S."/>
            <person name="Cros-Aarteil S."/>
            <person name="Calhoun S."/>
            <person name="Haridas S."/>
            <person name="Kuo A."/>
            <person name="Mondo S."/>
            <person name="Pangilinan J."/>
            <person name="Riley R."/>
            <person name="LaButti K."/>
            <person name="Andreopoulos B."/>
            <person name="Lipzen A."/>
            <person name="Chen C."/>
            <person name="Yan M."/>
            <person name="Daum C."/>
            <person name="Ng V."/>
            <person name="Clum A."/>
            <person name="Steindorff A."/>
            <person name="Ohm R.A."/>
            <person name="Martin F."/>
            <person name="Silar P."/>
            <person name="Natvig D.O."/>
            <person name="Lalanne C."/>
            <person name="Gautier V."/>
            <person name="Ament-Velasquez S.L."/>
            <person name="Kruys A."/>
            <person name="Hutchinson M.I."/>
            <person name="Powell A.J."/>
            <person name="Barry K."/>
            <person name="Miller A.N."/>
            <person name="Grigoriev I.V."/>
            <person name="Debuchy R."/>
            <person name="Gladieux P."/>
            <person name="Hiltunen Thoren M."/>
            <person name="Johannesson H."/>
        </authorList>
    </citation>
    <scope>NUCLEOTIDE SEQUENCE</scope>
    <source>
        <strain evidence="2">CBS 532.94</strain>
    </source>
</reference>
<dbReference type="Gene3D" id="3.40.630.30">
    <property type="match status" value="1"/>
</dbReference>
<dbReference type="InterPro" id="IPR036188">
    <property type="entry name" value="FAD/NAD-bd_sf"/>
</dbReference>